<evidence type="ECO:0000256" key="1">
    <source>
        <dbReference type="SAM" id="MobiDB-lite"/>
    </source>
</evidence>
<sequence>MHMGDFPYADPVLRANSPSESLSTEYHPDETTQVEKDLSTTEFARRVEHALRIHVAQETELVAEQSPLLPPLEEGDEEGEKG</sequence>
<name>A0AAD4QPJ6_9AGAM</name>
<feature type="non-terminal residue" evidence="2">
    <location>
        <position position="82"/>
    </location>
</feature>
<comment type="caution">
    <text evidence="2">The sequence shown here is derived from an EMBL/GenBank/DDBJ whole genome shotgun (WGS) entry which is preliminary data.</text>
</comment>
<protein>
    <submittedName>
        <fullName evidence="2">Uncharacterized protein</fullName>
    </submittedName>
</protein>
<reference evidence="2" key="1">
    <citation type="journal article" date="2022" name="New Phytol.">
        <title>Evolutionary transition to the ectomycorrhizal habit in the genomes of a hyperdiverse lineage of mushroom-forming fungi.</title>
        <authorList>
            <person name="Looney B."/>
            <person name="Miyauchi S."/>
            <person name="Morin E."/>
            <person name="Drula E."/>
            <person name="Courty P.E."/>
            <person name="Kohler A."/>
            <person name="Kuo A."/>
            <person name="LaButti K."/>
            <person name="Pangilinan J."/>
            <person name="Lipzen A."/>
            <person name="Riley R."/>
            <person name="Andreopoulos W."/>
            <person name="He G."/>
            <person name="Johnson J."/>
            <person name="Nolan M."/>
            <person name="Tritt A."/>
            <person name="Barry K.W."/>
            <person name="Grigoriev I.V."/>
            <person name="Nagy L.G."/>
            <person name="Hibbett D."/>
            <person name="Henrissat B."/>
            <person name="Matheny P.B."/>
            <person name="Labbe J."/>
            <person name="Martin F.M."/>
        </authorList>
    </citation>
    <scope>NUCLEOTIDE SEQUENCE</scope>
    <source>
        <strain evidence="2">BPL690</strain>
    </source>
</reference>
<dbReference type="AlphaFoldDB" id="A0AAD4QPJ6"/>
<accession>A0AAD4QPJ6</accession>
<proteinExistence type="predicted"/>
<feature type="compositionally biased region" description="Basic and acidic residues" evidence="1">
    <location>
        <begin position="26"/>
        <end position="36"/>
    </location>
</feature>
<dbReference type="EMBL" id="WTXG01000010">
    <property type="protein sequence ID" value="KAI0302912.1"/>
    <property type="molecule type" value="Genomic_DNA"/>
</dbReference>
<dbReference type="Proteomes" id="UP001203297">
    <property type="component" value="Unassembled WGS sequence"/>
</dbReference>
<evidence type="ECO:0000313" key="2">
    <source>
        <dbReference type="EMBL" id="KAI0302912.1"/>
    </source>
</evidence>
<feature type="region of interest" description="Disordered" evidence="1">
    <location>
        <begin position="62"/>
        <end position="82"/>
    </location>
</feature>
<evidence type="ECO:0000313" key="3">
    <source>
        <dbReference type="Proteomes" id="UP001203297"/>
    </source>
</evidence>
<feature type="region of interest" description="Disordered" evidence="1">
    <location>
        <begin position="1"/>
        <end position="36"/>
    </location>
</feature>
<keyword evidence="3" id="KW-1185">Reference proteome</keyword>
<gene>
    <name evidence="2" type="ORF">B0F90DRAFT_1713502</name>
</gene>
<organism evidence="2 3">
    <name type="scientific">Multifurca ochricompacta</name>
    <dbReference type="NCBI Taxonomy" id="376703"/>
    <lineage>
        <taxon>Eukaryota</taxon>
        <taxon>Fungi</taxon>
        <taxon>Dikarya</taxon>
        <taxon>Basidiomycota</taxon>
        <taxon>Agaricomycotina</taxon>
        <taxon>Agaricomycetes</taxon>
        <taxon>Russulales</taxon>
        <taxon>Russulaceae</taxon>
        <taxon>Multifurca</taxon>
    </lineage>
</organism>
<feature type="compositionally biased region" description="Acidic residues" evidence="1">
    <location>
        <begin position="73"/>
        <end position="82"/>
    </location>
</feature>